<evidence type="ECO:0000313" key="3">
    <source>
        <dbReference type="EMBL" id="ELU08357.1"/>
    </source>
</evidence>
<feature type="compositionally biased region" description="Low complexity" evidence="2">
    <location>
        <begin position="44"/>
        <end position="63"/>
    </location>
</feature>
<feature type="region of interest" description="Disordered" evidence="2">
    <location>
        <begin position="492"/>
        <end position="541"/>
    </location>
</feature>
<feature type="compositionally biased region" description="Basic and acidic residues" evidence="2">
    <location>
        <begin position="519"/>
        <end position="528"/>
    </location>
</feature>
<accession>R7UWN9</accession>
<organism evidence="3">
    <name type="scientific">Capitella teleta</name>
    <name type="common">Polychaete worm</name>
    <dbReference type="NCBI Taxonomy" id="283909"/>
    <lineage>
        <taxon>Eukaryota</taxon>
        <taxon>Metazoa</taxon>
        <taxon>Spiralia</taxon>
        <taxon>Lophotrochozoa</taxon>
        <taxon>Annelida</taxon>
        <taxon>Polychaeta</taxon>
        <taxon>Sedentaria</taxon>
        <taxon>Scolecida</taxon>
        <taxon>Capitellidae</taxon>
        <taxon>Capitella</taxon>
    </lineage>
</organism>
<protein>
    <submittedName>
        <fullName evidence="3 4">Uncharacterized protein</fullName>
    </submittedName>
</protein>
<sequence length="541" mass="62112">MKKTKGKTQKKPARGFQGISSREAVDSGRFEEVGDEYFTSSPGRATSRQTSRSTSVASSCSLSMYSGQRTKSPRGRLAKRSTTDNRYIPSSGMDAYERRVMQRKRPLIAEKFGFTPEDQKKYRRLGMLGDDVIGEIMSEPDEYHQCLRYLELLPEQTPSKFHLLMEVLTEEGHGWIAGEMKIELLAEKAKLELEEYVYREAGVVVQRQFSGNTRLAPSDYKEIQLLLGMRYQVAKDSWYEQMVTVHDDLKQALDSKCVQNDKMKGLAQHISAFIKLQKSSLNEYFHDMVVTDVDLFRDDLDPENKKKDYYHILQKAVNHLLEVLSKLILEKENLLDEKDACAKVLKLKRPIPQLAFAIEEALVKATEDSVRLRSQYNLSDSLAQTLEAKLKTLKIDSDRQLADQQERLMYWESLALQREERIMRLDRQLSEAEQKRVETDQEANKWRNKCMMLEKTRRLGYYHPAWHDRMYGMNMRNVDYARLGGDVSPPPLVALVPKNAKGVSGPGGRRPTTPKRKGKNDTSTRENGKTQIAYKSGSNVA</sequence>
<dbReference type="OrthoDB" id="10573270at2759"/>
<reference evidence="4" key="3">
    <citation type="submission" date="2015-06" db="UniProtKB">
        <authorList>
            <consortium name="EnsemblMetazoa"/>
        </authorList>
    </citation>
    <scope>IDENTIFICATION</scope>
</reference>
<feature type="coiled-coil region" evidence="1">
    <location>
        <begin position="415"/>
        <end position="449"/>
    </location>
</feature>
<evidence type="ECO:0000313" key="5">
    <source>
        <dbReference type="Proteomes" id="UP000014760"/>
    </source>
</evidence>
<keyword evidence="1" id="KW-0175">Coiled coil</keyword>
<feature type="compositionally biased region" description="Basic and acidic residues" evidence="2">
    <location>
        <begin position="23"/>
        <end position="32"/>
    </location>
</feature>
<evidence type="ECO:0000256" key="2">
    <source>
        <dbReference type="SAM" id="MobiDB-lite"/>
    </source>
</evidence>
<dbReference type="EMBL" id="AMQN01001074">
    <property type="status" value="NOT_ANNOTATED_CDS"/>
    <property type="molecule type" value="Genomic_DNA"/>
</dbReference>
<dbReference type="EnsemblMetazoa" id="CapteT213259">
    <property type="protein sequence ID" value="CapteP213259"/>
    <property type="gene ID" value="CapteG213259"/>
</dbReference>
<feature type="compositionally biased region" description="Basic residues" evidence="2">
    <location>
        <begin position="1"/>
        <end position="13"/>
    </location>
</feature>
<dbReference type="EMBL" id="KB299137">
    <property type="protein sequence ID" value="ELU08357.1"/>
    <property type="molecule type" value="Genomic_DNA"/>
</dbReference>
<dbReference type="InterPro" id="IPR011029">
    <property type="entry name" value="DEATH-like_dom_sf"/>
</dbReference>
<dbReference type="OMA" id="ESHYITQ"/>
<evidence type="ECO:0000313" key="4">
    <source>
        <dbReference type="EnsemblMetazoa" id="CapteP213259"/>
    </source>
</evidence>
<name>R7UWN9_CAPTE</name>
<gene>
    <name evidence="3" type="ORF">CAPTEDRAFT_213259</name>
</gene>
<dbReference type="HOGENOM" id="CLU_503669_0_0_1"/>
<dbReference type="AlphaFoldDB" id="R7UWN9"/>
<proteinExistence type="predicted"/>
<dbReference type="Gene3D" id="1.10.533.10">
    <property type="entry name" value="Death Domain, Fas"/>
    <property type="match status" value="1"/>
</dbReference>
<evidence type="ECO:0000256" key="1">
    <source>
        <dbReference type="SAM" id="Coils"/>
    </source>
</evidence>
<reference evidence="5" key="1">
    <citation type="submission" date="2012-12" db="EMBL/GenBank/DDBJ databases">
        <authorList>
            <person name="Hellsten U."/>
            <person name="Grimwood J."/>
            <person name="Chapman J.A."/>
            <person name="Shapiro H."/>
            <person name="Aerts A."/>
            <person name="Otillar R.P."/>
            <person name="Terry A.Y."/>
            <person name="Boore J.L."/>
            <person name="Simakov O."/>
            <person name="Marletaz F."/>
            <person name="Cho S.-J."/>
            <person name="Edsinger-Gonzales E."/>
            <person name="Havlak P."/>
            <person name="Kuo D.-H."/>
            <person name="Larsson T."/>
            <person name="Lv J."/>
            <person name="Arendt D."/>
            <person name="Savage R."/>
            <person name="Osoegawa K."/>
            <person name="de Jong P."/>
            <person name="Lindberg D.R."/>
            <person name="Seaver E.C."/>
            <person name="Weisblat D.A."/>
            <person name="Putnam N.H."/>
            <person name="Grigoriev I.V."/>
            <person name="Rokhsar D.S."/>
        </authorList>
    </citation>
    <scope>NUCLEOTIDE SEQUENCE</scope>
    <source>
        <strain evidence="5">I ESC-2004</strain>
    </source>
</reference>
<reference evidence="3 5" key="2">
    <citation type="journal article" date="2013" name="Nature">
        <title>Insights into bilaterian evolution from three spiralian genomes.</title>
        <authorList>
            <person name="Simakov O."/>
            <person name="Marletaz F."/>
            <person name="Cho S.J."/>
            <person name="Edsinger-Gonzales E."/>
            <person name="Havlak P."/>
            <person name="Hellsten U."/>
            <person name="Kuo D.H."/>
            <person name="Larsson T."/>
            <person name="Lv J."/>
            <person name="Arendt D."/>
            <person name="Savage R."/>
            <person name="Osoegawa K."/>
            <person name="de Jong P."/>
            <person name="Grimwood J."/>
            <person name="Chapman J.A."/>
            <person name="Shapiro H."/>
            <person name="Aerts A."/>
            <person name="Otillar R.P."/>
            <person name="Terry A.Y."/>
            <person name="Boore J.L."/>
            <person name="Grigoriev I.V."/>
            <person name="Lindberg D.R."/>
            <person name="Seaver E.C."/>
            <person name="Weisblat D.A."/>
            <person name="Putnam N.H."/>
            <person name="Rokhsar D.S."/>
        </authorList>
    </citation>
    <scope>NUCLEOTIDE SEQUENCE</scope>
    <source>
        <strain evidence="3 5">I ESC-2004</strain>
    </source>
</reference>
<keyword evidence="5" id="KW-1185">Reference proteome</keyword>
<feature type="region of interest" description="Disordered" evidence="2">
    <location>
        <begin position="1"/>
        <end position="90"/>
    </location>
</feature>
<dbReference type="Proteomes" id="UP000014760">
    <property type="component" value="Unassembled WGS sequence"/>
</dbReference>